<protein>
    <submittedName>
        <fullName evidence="1">Uncharacterized protein</fullName>
    </submittedName>
</protein>
<evidence type="ECO:0000313" key="1">
    <source>
        <dbReference type="EMBL" id="EJQ42360.1"/>
    </source>
</evidence>
<dbReference type="AlphaFoldDB" id="J8ASD5"/>
<comment type="caution">
    <text evidence="1">The sequence shown here is derived from an EMBL/GenBank/DDBJ whole genome shotgun (WGS) entry which is preliminary data.</text>
</comment>
<proteinExistence type="predicted"/>
<dbReference type="RefSeq" id="WP_002201291.1">
    <property type="nucleotide sequence ID" value="NZ_JH791996.1"/>
</dbReference>
<dbReference type="PATRIC" id="fig|1053189.3.peg.3997"/>
<sequence>MEIERFLARIEGKVSEIEREFQRIQGLILTEDDLKSILFSKLMSIPEFFSPRQTRDSNIYATALHTEVSFFNEAEELRIIPDISIIEPEHLSILHFFNDDGLDFPSKQYSFGGKAIIFELKFIRNKNGITYSKFRNEILKDFEKIQELFQRLDNLDMSNDVFCYFIIFNKTDIYCNQFQEFLETHRNDARYKIIYATADVNFNNE</sequence>
<accession>J8ASD5</accession>
<dbReference type="HOGENOM" id="CLU_1335284_0_0_9"/>
<reference evidence="1 2" key="1">
    <citation type="submission" date="2012-04" db="EMBL/GenBank/DDBJ databases">
        <title>The Genome Sequence of Bacillus cereus BAG5X1-1.</title>
        <authorList>
            <consortium name="The Broad Institute Genome Sequencing Platform"/>
            <consortium name="The Broad Institute Genome Sequencing Center for Infectious Disease"/>
            <person name="Feldgarden M."/>
            <person name="Van der Auwera G.A."/>
            <person name="Mahillon J."/>
            <person name="Duprez V."/>
            <person name="Timmery S."/>
            <person name="Mattelet C."/>
            <person name="Dierick K."/>
            <person name="Sun M."/>
            <person name="Yu Z."/>
            <person name="Zhu L."/>
            <person name="Hu X."/>
            <person name="Shank E.B."/>
            <person name="Swiecicka I."/>
            <person name="Hansen B.M."/>
            <person name="Andrup L."/>
            <person name="Young S.K."/>
            <person name="Zeng Q."/>
            <person name="Gargeya S."/>
            <person name="Fitzgerald M."/>
            <person name="Haas B."/>
            <person name="Abouelleil A."/>
            <person name="Alvarado L."/>
            <person name="Arachchi H.M."/>
            <person name="Berlin A."/>
            <person name="Chapman S.B."/>
            <person name="Goldberg J."/>
            <person name="Griggs A."/>
            <person name="Gujja S."/>
            <person name="Hansen M."/>
            <person name="Howarth C."/>
            <person name="Imamovic A."/>
            <person name="Larimer J."/>
            <person name="McCowen C."/>
            <person name="Montmayeur A."/>
            <person name="Murphy C."/>
            <person name="Neiman D."/>
            <person name="Pearson M."/>
            <person name="Priest M."/>
            <person name="Roberts A."/>
            <person name="Saif S."/>
            <person name="Shea T."/>
            <person name="Sisk P."/>
            <person name="Sykes S."/>
            <person name="Wortman J."/>
            <person name="Nusbaum C."/>
            <person name="Birren B."/>
        </authorList>
    </citation>
    <scope>NUCLEOTIDE SEQUENCE [LARGE SCALE GENOMIC DNA]</scope>
    <source>
        <strain evidence="1 2">BAG5X1-1</strain>
    </source>
</reference>
<dbReference type="EMBL" id="AHDJ01000034">
    <property type="protein sequence ID" value="EJQ42360.1"/>
    <property type="molecule type" value="Genomic_DNA"/>
</dbReference>
<name>J8ASD5_BACCE</name>
<gene>
    <name evidence="1" type="ORF">IEE_03925</name>
</gene>
<evidence type="ECO:0000313" key="2">
    <source>
        <dbReference type="Proteomes" id="UP000006600"/>
    </source>
</evidence>
<dbReference type="Proteomes" id="UP000006600">
    <property type="component" value="Unassembled WGS sequence"/>
</dbReference>
<organism evidence="1 2">
    <name type="scientific">Bacillus cereus BAG5X1-1</name>
    <dbReference type="NCBI Taxonomy" id="1053189"/>
    <lineage>
        <taxon>Bacteria</taxon>
        <taxon>Bacillati</taxon>
        <taxon>Bacillota</taxon>
        <taxon>Bacilli</taxon>
        <taxon>Bacillales</taxon>
        <taxon>Bacillaceae</taxon>
        <taxon>Bacillus</taxon>
        <taxon>Bacillus cereus group</taxon>
    </lineage>
</organism>